<name>A0A3E1NH64_9BACT</name>
<protein>
    <recommendedName>
        <fullName evidence="3">Carboxypeptidase regulatory-like domain-containing protein</fullName>
    </recommendedName>
</protein>
<sequence length="119" mass="12770">MFCISLFAHCTTVTLRPGIEAVVTDSVTNTCLSAVQIESPGGVVYGLSDTQGRFAIPPVTQRRISWPGDEPGKAGPDGRVVLLKKNGYFIDTIDVNVYGAQHTGSVVHTDTIRLKPMPI</sequence>
<accession>A0A3E1NH64</accession>
<comment type="caution">
    <text evidence="1">The sequence shown here is derived from an EMBL/GenBank/DDBJ whole genome shotgun (WGS) entry which is preliminary data.</text>
</comment>
<dbReference type="EMBL" id="QTJU01000005">
    <property type="protein sequence ID" value="RFM27290.1"/>
    <property type="molecule type" value="Genomic_DNA"/>
</dbReference>
<keyword evidence="2" id="KW-1185">Reference proteome</keyword>
<proteinExistence type="predicted"/>
<organism evidence="1 2">
    <name type="scientific">Deminuibacter soli</name>
    <dbReference type="NCBI Taxonomy" id="2291815"/>
    <lineage>
        <taxon>Bacteria</taxon>
        <taxon>Pseudomonadati</taxon>
        <taxon>Bacteroidota</taxon>
        <taxon>Chitinophagia</taxon>
        <taxon>Chitinophagales</taxon>
        <taxon>Chitinophagaceae</taxon>
        <taxon>Deminuibacter</taxon>
    </lineage>
</organism>
<evidence type="ECO:0008006" key="3">
    <source>
        <dbReference type="Google" id="ProtNLM"/>
    </source>
</evidence>
<evidence type="ECO:0000313" key="2">
    <source>
        <dbReference type="Proteomes" id="UP000261284"/>
    </source>
</evidence>
<gene>
    <name evidence="1" type="ORF">DXN05_14780</name>
</gene>
<evidence type="ECO:0000313" key="1">
    <source>
        <dbReference type="EMBL" id="RFM27290.1"/>
    </source>
</evidence>
<dbReference type="Proteomes" id="UP000261284">
    <property type="component" value="Unassembled WGS sequence"/>
</dbReference>
<dbReference type="AlphaFoldDB" id="A0A3E1NH64"/>
<reference evidence="1 2" key="1">
    <citation type="submission" date="2018-08" db="EMBL/GenBank/DDBJ databases">
        <title>Chitinophagaceae sp. K23C18032701, a novel bacterium isolated from forest soil.</title>
        <authorList>
            <person name="Wang C."/>
        </authorList>
    </citation>
    <scope>NUCLEOTIDE SEQUENCE [LARGE SCALE GENOMIC DNA]</scope>
    <source>
        <strain evidence="1 2">K23C18032701</strain>
    </source>
</reference>